<protein>
    <submittedName>
        <fullName evidence="1">Uncharacterized protein</fullName>
    </submittedName>
</protein>
<dbReference type="EMBL" id="CM023484">
    <property type="protein sequence ID" value="KAH6932323.1"/>
    <property type="molecule type" value="Genomic_DNA"/>
</dbReference>
<gene>
    <name evidence="1" type="ORF">HPB50_004846</name>
</gene>
<sequence>MDSERPLVLDLSSVPNLPVKPALPSFAPRGCFTWSLRRQLRKAYAVECPSHHLSSIRKGSAEAFEEERSPLGSSQRLSSSTGYGSVQTNSAPMQPQSVNGGDVEEQSSVTGLNGWTADSSMAIGASVLAVVGAVVLLLGAFGVLGHHTSLGQPRCTVHVCGCRSGHGSHGGVPCVRWFQRTA</sequence>
<evidence type="ECO:0000313" key="1">
    <source>
        <dbReference type="EMBL" id="KAH6932323.1"/>
    </source>
</evidence>
<keyword evidence="2" id="KW-1185">Reference proteome</keyword>
<reference evidence="1" key="1">
    <citation type="submission" date="2020-05" db="EMBL/GenBank/DDBJ databases">
        <title>Large-scale comparative analyses of tick genomes elucidate their genetic diversity and vector capacities.</title>
        <authorList>
            <person name="Jia N."/>
            <person name="Wang J."/>
            <person name="Shi W."/>
            <person name="Du L."/>
            <person name="Sun Y."/>
            <person name="Zhan W."/>
            <person name="Jiang J."/>
            <person name="Wang Q."/>
            <person name="Zhang B."/>
            <person name="Ji P."/>
            <person name="Sakyi L.B."/>
            <person name="Cui X."/>
            <person name="Yuan T."/>
            <person name="Jiang B."/>
            <person name="Yang W."/>
            <person name="Lam T.T.-Y."/>
            <person name="Chang Q."/>
            <person name="Ding S."/>
            <person name="Wang X."/>
            <person name="Zhu J."/>
            <person name="Ruan X."/>
            <person name="Zhao L."/>
            <person name="Wei J."/>
            <person name="Que T."/>
            <person name="Du C."/>
            <person name="Cheng J."/>
            <person name="Dai P."/>
            <person name="Han X."/>
            <person name="Huang E."/>
            <person name="Gao Y."/>
            <person name="Liu J."/>
            <person name="Shao H."/>
            <person name="Ye R."/>
            <person name="Li L."/>
            <person name="Wei W."/>
            <person name="Wang X."/>
            <person name="Wang C."/>
            <person name="Yang T."/>
            <person name="Huo Q."/>
            <person name="Li W."/>
            <person name="Guo W."/>
            <person name="Chen H."/>
            <person name="Zhou L."/>
            <person name="Ni X."/>
            <person name="Tian J."/>
            <person name="Zhou Y."/>
            <person name="Sheng Y."/>
            <person name="Liu T."/>
            <person name="Pan Y."/>
            <person name="Xia L."/>
            <person name="Li J."/>
            <person name="Zhao F."/>
            <person name="Cao W."/>
        </authorList>
    </citation>
    <scope>NUCLEOTIDE SEQUENCE</scope>
    <source>
        <strain evidence="1">Hyas-2018</strain>
    </source>
</reference>
<dbReference type="Proteomes" id="UP000821845">
    <property type="component" value="Chromosome 4"/>
</dbReference>
<comment type="caution">
    <text evidence="1">The sequence shown here is derived from an EMBL/GenBank/DDBJ whole genome shotgun (WGS) entry which is preliminary data.</text>
</comment>
<organism evidence="1 2">
    <name type="scientific">Hyalomma asiaticum</name>
    <name type="common">Tick</name>
    <dbReference type="NCBI Taxonomy" id="266040"/>
    <lineage>
        <taxon>Eukaryota</taxon>
        <taxon>Metazoa</taxon>
        <taxon>Ecdysozoa</taxon>
        <taxon>Arthropoda</taxon>
        <taxon>Chelicerata</taxon>
        <taxon>Arachnida</taxon>
        <taxon>Acari</taxon>
        <taxon>Parasitiformes</taxon>
        <taxon>Ixodida</taxon>
        <taxon>Ixodoidea</taxon>
        <taxon>Ixodidae</taxon>
        <taxon>Hyalomminae</taxon>
        <taxon>Hyalomma</taxon>
    </lineage>
</organism>
<name>A0ACB7SBS8_HYAAI</name>
<accession>A0ACB7SBS8</accession>
<evidence type="ECO:0000313" key="2">
    <source>
        <dbReference type="Proteomes" id="UP000821845"/>
    </source>
</evidence>
<proteinExistence type="predicted"/>